<keyword evidence="3 15" id="KW-0167">Capsid protein</keyword>
<keyword evidence="2 15" id="KW-0597">Phosphoprotein</keyword>
<evidence type="ECO:0000256" key="11">
    <source>
        <dbReference type="ARBA" id="ARBA00023120"/>
    </source>
</evidence>
<keyword evidence="11 15" id="KW-1176">Cytoplasmic inwards viral transport</keyword>
<evidence type="ECO:0000256" key="6">
    <source>
        <dbReference type="ARBA" id="ARBA00022812"/>
    </source>
</evidence>
<evidence type="ECO:0000256" key="5">
    <source>
        <dbReference type="ARBA" id="ARBA00022581"/>
    </source>
</evidence>
<evidence type="ECO:0000256" key="7">
    <source>
        <dbReference type="ARBA" id="ARBA00022844"/>
    </source>
</evidence>
<evidence type="ECO:0000256" key="12">
    <source>
        <dbReference type="ARBA" id="ARBA00023125"/>
    </source>
</evidence>
<evidence type="ECO:0000256" key="4">
    <source>
        <dbReference type="ARBA" id="ARBA00022562"/>
    </source>
</evidence>
<dbReference type="Pfam" id="PF00513">
    <property type="entry name" value="Late_protein_L2"/>
    <property type="match status" value="1"/>
</dbReference>
<dbReference type="InterPro" id="IPR000784">
    <property type="entry name" value="Late_L2"/>
</dbReference>
<organism evidence="16">
    <name type="scientific">Human papillomavirus</name>
    <dbReference type="NCBI Taxonomy" id="10566"/>
    <lineage>
        <taxon>Viruses</taxon>
        <taxon>Monodnaviria</taxon>
        <taxon>Shotokuvirae</taxon>
        <taxon>Cossaviricota</taxon>
        <taxon>Papovaviricetes</taxon>
        <taxon>Zurhausenvirales</taxon>
        <taxon>Papillomaviridae</taxon>
    </lineage>
</organism>
<comment type="caution">
    <text evidence="15">Lacks conserved residue(s) required for the propagation of feature annotation.</text>
</comment>
<gene>
    <name evidence="15" type="primary">L2</name>
</gene>
<dbReference type="GO" id="GO:0075521">
    <property type="term" value="P:microtubule-dependent intracellular transport of viral material towards nucleus"/>
    <property type="evidence" value="ECO:0007669"/>
    <property type="project" value="UniProtKB-UniRule"/>
</dbReference>
<name>A0A385PJG5_9PAPI</name>
<dbReference type="GO" id="GO:0043657">
    <property type="term" value="C:host cell"/>
    <property type="evidence" value="ECO:0007669"/>
    <property type="project" value="GOC"/>
</dbReference>
<keyword evidence="4 15" id="KW-1048">Host nucleus</keyword>
<evidence type="ECO:0000256" key="3">
    <source>
        <dbReference type="ARBA" id="ARBA00022561"/>
    </source>
</evidence>
<dbReference type="GO" id="GO:0005198">
    <property type="term" value="F:structural molecule activity"/>
    <property type="evidence" value="ECO:0007669"/>
    <property type="project" value="UniProtKB-UniRule"/>
</dbReference>
<keyword evidence="12 15" id="KW-0238">DNA-binding</keyword>
<evidence type="ECO:0000256" key="13">
    <source>
        <dbReference type="ARBA" id="ARBA00023157"/>
    </source>
</evidence>
<evidence type="ECO:0000313" key="16">
    <source>
        <dbReference type="EMBL" id="AYA94157.1"/>
    </source>
</evidence>
<dbReference type="GO" id="GO:0042025">
    <property type="term" value="C:host cell nucleus"/>
    <property type="evidence" value="ECO:0007669"/>
    <property type="project" value="UniProtKB-SubCell"/>
</dbReference>
<keyword evidence="1 15" id="KW-1163">Viral penetration into host nucleus</keyword>
<dbReference type="GO" id="GO:0046718">
    <property type="term" value="P:symbiont entry into host cell"/>
    <property type="evidence" value="ECO:0007669"/>
    <property type="project" value="UniProtKB-KW"/>
</dbReference>
<dbReference type="EMBL" id="MH777281">
    <property type="protein sequence ID" value="AYA94157.1"/>
    <property type="molecule type" value="Genomic_DNA"/>
</dbReference>
<evidence type="ECO:0000256" key="8">
    <source>
        <dbReference type="ARBA" id="ARBA00022921"/>
    </source>
</evidence>
<dbReference type="GO" id="GO:0019028">
    <property type="term" value="C:viral capsid"/>
    <property type="evidence" value="ECO:0007669"/>
    <property type="project" value="UniProtKB-UniRule"/>
</dbReference>
<comment type="similarity">
    <text evidence="15">Belongs to the papillomaviridae L2 protein family.</text>
</comment>
<dbReference type="GO" id="GO:0003677">
    <property type="term" value="F:DNA binding"/>
    <property type="evidence" value="ECO:0007669"/>
    <property type="project" value="UniProtKB-UniRule"/>
</dbReference>
<protein>
    <recommendedName>
        <fullName evidence="15">Minor capsid protein L2</fullName>
    </recommendedName>
</protein>
<keyword evidence="7 15" id="KW-0946">Virion</keyword>
<keyword evidence="13 15" id="KW-1015">Disulfide bond</keyword>
<evidence type="ECO:0000256" key="15">
    <source>
        <dbReference type="HAMAP-Rule" id="MF_04003"/>
    </source>
</evidence>
<proteinExistence type="inferred from homology"/>
<dbReference type="HAMAP" id="MF_04003">
    <property type="entry name" value="PPV_L2"/>
    <property type="match status" value="1"/>
</dbReference>
<keyword evidence="14 15" id="KW-1160">Virus entry into host cell</keyword>
<keyword evidence="10" id="KW-1039">Host endosome</keyword>
<keyword evidence="6" id="KW-1040">Host Golgi apparatus</keyword>
<keyword evidence="8 15" id="KW-0426">Late protein</keyword>
<keyword evidence="9 15" id="KW-1177">Microtubular inwards viral transport</keyword>
<sequence>MSARKRLKRAAPEDLYRHCVQGGDCIPDVQNKFEQNTWADKLLKIFGSLLYFGNLGIGTGRGTGGSLGYRPLGTGSSARPAEVTPLRPNVTIDPIGPTDIVPIDATTPAIVPLSEGVPDIAYVAPDAGPGVGVEDIELFTITNPTTDVGGVDATPTVISTDEGAVAVIDAHPIPERPVQVFYDPSTTGTHELNVFAAPAETSSNVNVFVDPAFSGTVIGGFDEIPLQRLNYSTFDIEETPLTSTPSQKLESAVGRVKSLYNRLTKQVSVPSSEFISQPTRLVQFEVENPAFDADVTFEFERDLAEVTAAPAEEFQDVIRLHRPILSSYEGAIRVSRLGDTGTIRTRSGTIVGQKVHFFHDITDITPAETIELQAYSPEPTVVDDILESVLVDPINTADVAITENDLLDFEEENFSNTHLVVVTSNIDGEPTMIYIPTLTENISIKPFIPDIIHNSVIDADSSTISIVDVNPSTTSTDMHAIAALYDDFFYEPSLFPVRKRRRLALF</sequence>
<comment type="subunit">
    <text evidence="15">Interacts with major capsid protein L1. Interacts with E2; this interaction inhibits E2 transcriptional activity but not the DNA replication function E2. Interacts with host HSPA8; this interaction is required for L2 nuclear translocation. Interacts with host importins KPNB2 and KPNB3. Forms a complex with importin alpha2-beta1 heterodimers via interaction with the importin alpha2 adapter. Interacts with host DYNLT1; this interaction is essential for virus intracellular transport during entry. Interacts (via C-terminus) with host retromer subunits VPS35 AND VPS29.</text>
</comment>
<dbReference type="GO" id="GO:0075732">
    <property type="term" value="P:viral penetration into host nucleus"/>
    <property type="evidence" value="ECO:0007669"/>
    <property type="project" value="UniProtKB-KW"/>
</dbReference>
<keyword evidence="5 15" id="KW-0945">Host-virus interaction</keyword>
<feature type="disulfide bond" evidence="15">
    <location>
        <begin position="19"/>
        <end position="25"/>
    </location>
</feature>
<comment type="PTM">
    <text evidence="15">Highly phosphorylated.</text>
</comment>
<accession>A0A385PJG5</accession>
<evidence type="ECO:0000256" key="2">
    <source>
        <dbReference type="ARBA" id="ARBA00022553"/>
    </source>
</evidence>
<comment type="function">
    <text evidence="15">Minor protein of the capsid that localizes along the inner surface of the virion, within the central cavities beneath the L1 pentamers. Plays a role in capsid stabilization through interaction with the major capsid protein L1. Once the virion enters the host cell, L2 escorts the genomic DNA into the nucleus by promoting escape from the endosomal compartments and traffic through the host Golgi network. Mechanistically, the C-terminus of L2 possesses a cell-penetrating peptide that protudes from the host endosome, interacts with host cytoplasmic retromer cargo and thereby mediates the capsid delivery to the host trans-Golgi network. Plays a role through its interaction with host dynein in the intracellular microtubule-dependent transport of viral capsid toward the nucleus. Mediates the viral genome import into the nucleus through binding to host importins. Once within the nucleus, L2 localizes viral genomes to host PML bodies in order to activate early gene expression for establishment of infection. Later on, promotes late gene expression by interacting with the viral E2 protein and by inhibiting its transcriptional activation functions. During virion assembly, encapsidates the genome by direct interaction with the viral DNA.</text>
</comment>
<evidence type="ECO:0000256" key="14">
    <source>
        <dbReference type="ARBA" id="ARBA00023296"/>
    </source>
</evidence>
<evidence type="ECO:0000256" key="1">
    <source>
        <dbReference type="ARBA" id="ARBA00022524"/>
    </source>
</evidence>
<evidence type="ECO:0000256" key="10">
    <source>
        <dbReference type="ARBA" id="ARBA00023046"/>
    </source>
</evidence>
<reference evidence="16" key="1">
    <citation type="journal article" date="2018" name="Nat. Med.">
        <title>Expanded skin virome in DOCK8-deficient patients.</title>
        <authorList>
            <consortium name="NISC Comparative Sequencing Program"/>
            <person name="Tirosh O."/>
            <person name="Conlan S."/>
            <person name="Deming C."/>
            <person name="Lee-Lin S.Q."/>
            <person name="Huang X."/>
            <person name="Su H.C."/>
            <person name="Freeman A.F."/>
            <person name="Segre J.A."/>
            <person name="Kong H.H."/>
        </authorList>
    </citation>
    <scope>NUCLEOTIDE SEQUENCE</scope>
    <source>
        <strain evidence="16">HPV-mSK_139</strain>
    </source>
</reference>
<comment type="subcellular location">
    <subcellularLocation>
        <location evidence="15">Virion</location>
    </subcellularLocation>
    <subcellularLocation>
        <location evidence="15">Host nucleus</location>
    </subcellularLocation>
</comment>
<evidence type="ECO:0000256" key="9">
    <source>
        <dbReference type="ARBA" id="ARBA00022952"/>
    </source>
</evidence>